<dbReference type="RefSeq" id="WP_089656575.1">
    <property type="nucleotide sequence ID" value="NZ_FNGH01000001.1"/>
</dbReference>
<reference evidence="3" key="1">
    <citation type="submission" date="2016-10" db="EMBL/GenBank/DDBJ databases">
        <authorList>
            <person name="Varghese N."/>
            <person name="Submissions S."/>
        </authorList>
    </citation>
    <scope>NUCLEOTIDE SEQUENCE [LARGE SCALE GENOMIC DNA]</scope>
    <source>
        <strain evidence="3">AAP</strain>
    </source>
</reference>
<feature type="signal peptide" evidence="1">
    <location>
        <begin position="1"/>
        <end position="26"/>
    </location>
</feature>
<dbReference type="AlphaFoldDB" id="A0A1G9EKU4"/>
<organism evidence="2 3">
    <name type="scientific">Franzmannia pantelleriensis</name>
    <dbReference type="NCBI Taxonomy" id="48727"/>
    <lineage>
        <taxon>Bacteria</taxon>
        <taxon>Pseudomonadati</taxon>
        <taxon>Pseudomonadota</taxon>
        <taxon>Gammaproteobacteria</taxon>
        <taxon>Oceanospirillales</taxon>
        <taxon>Halomonadaceae</taxon>
        <taxon>Franzmannia</taxon>
    </lineage>
</organism>
<evidence type="ECO:0000313" key="2">
    <source>
        <dbReference type="EMBL" id="SDK76671.1"/>
    </source>
</evidence>
<proteinExistence type="predicted"/>
<evidence type="ECO:0000313" key="3">
    <source>
        <dbReference type="Proteomes" id="UP000199107"/>
    </source>
</evidence>
<sequence>MKTFNKAPLAMAVALSAMLGSSAALAFNWPPAPQEPEGNSFETNSSIDSTVDNDIDVSLSYDADYRLDVDVKGTVRTYDRYYTGAVIDSKQLNDNNEVNNTKTNNDAAIGDNVLRDAQGNIGANVAAGDNNQQANDAALASSDAKMVFAKADNYSFQSSSNNNTNNIGTQNDASMGGNSLANASGNIGVNVAAGVGNTQQNSFAAAVGKNGSSNATTGGVQASYNNVTDNDLYAVAPTCGFYGCVGGFVQVTNNDASMSGNTLQGASGNIGANVAAGTGNMQRNTLSVAHSSRPASK</sequence>
<dbReference type="OrthoDB" id="5833205at2"/>
<dbReference type="EMBL" id="FNGH01000001">
    <property type="protein sequence ID" value="SDK76671.1"/>
    <property type="molecule type" value="Genomic_DNA"/>
</dbReference>
<accession>A0A1G9EKU4</accession>
<gene>
    <name evidence="2" type="ORF">SAMN05192555_101145</name>
</gene>
<protein>
    <recommendedName>
        <fullName evidence="4">Adhesin</fullName>
    </recommendedName>
</protein>
<keyword evidence="3" id="KW-1185">Reference proteome</keyword>
<dbReference type="STRING" id="48727.SAMN05192555_101145"/>
<feature type="chain" id="PRO_5011793136" description="Adhesin" evidence="1">
    <location>
        <begin position="27"/>
        <end position="297"/>
    </location>
</feature>
<dbReference type="Proteomes" id="UP000199107">
    <property type="component" value="Unassembled WGS sequence"/>
</dbReference>
<name>A0A1G9EKU4_9GAMM</name>
<evidence type="ECO:0008006" key="4">
    <source>
        <dbReference type="Google" id="ProtNLM"/>
    </source>
</evidence>
<evidence type="ECO:0000256" key="1">
    <source>
        <dbReference type="SAM" id="SignalP"/>
    </source>
</evidence>
<keyword evidence="1" id="KW-0732">Signal</keyword>